<proteinExistence type="predicted"/>
<gene>
    <name evidence="2" type="ORF">GYMLUDRAFT_244061</name>
</gene>
<keyword evidence="3" id="KW-1185">Reference proteome</keyword>
<feature type="region of interest" description="Disordered" evidence="1">
    <location>
        <begin position="1"/>
        <end position="20"/>
    </location>
</feature>
<dbReference type="AlphaFoldDB" id="A0A0D0CXF6"/>
<dbReference type="Proteomes" id="UP000053593">
    <property type="component" value="Unassembled WGS sequence"/>
</dbReference>
<name>A0A0D0CXF6_9AGAR</name>
<protein>
    <submittedName>
        <fullName evidence="2">Uncharacterized protein</fullName>
    </submittedName>
</protein>
<dbReference type="HOGENOM" id="CLU_1855487_0_0_1"/>
<accession>A0A0D0CXF6</accession>
<evidence type="ECO:0000313" key="3">
    <source>
        <dbReference type="Proteomes" id="UP000053593"/>
    </source>
</evidence>
<reference evidence="2 3" key="1">
    <citation type="submission" date="2014-04" db="EMBL/GenBank/DDBJ databases">
        <title>Evolutionary Origins and Diversification of the Mycorrhizal Mutualists.</title>
        <authorList>
            <consortium name="DOE Joint Genome Institute"/>
            <consortium name="Mycorrhizal Genomics Consortium"/>
            <person name="Kohler A."/>
            <person name="Kuo A."/>
            <person name="Nagy L.G."/>
            <person name="Floudas D."/>
            <person name="Copeland A."/>
            <person name="Barry K.W."/>
            <person name="Cichocki N."/>
            <person name="Veneault-Fourrey C."/>
            <person name="LaButti K."/>
            <person name="Lindquist E.A."/>
            <person name="Lipzen A."/>
            <person name="Lundell T."/>
            <person name="Morin E."/>
            <person name="Murat C."/>
            <person name="Riley R."/>
            <person name="Ohm R."/>
            <person name="Sun H."/>
            <person name="Tunlid A."/>
            <person name="Henrissat B."/>
            <person name="Grigoriev I.V."/>
            <person name="Hibbett D.S."/>
            <person name="Martin F."/>
        </authorList>
    </citation>
    <scope>NUCLEOTIDE SEQUENCE [LARGE SCALE GENOMIC DNA]</scope>
    <source>
        <strain evidence="2 3">FD-317 M1</strain>
    </source>
</reference>
<evidence type="ECO:0000256" key="1">
    <source>
        <dbReference type="SAM" id="MobiDB-lite"/>
    </source>
</evidence>
<dbReference type="EMBL" id="KN834773">
    <property type="protein sequence ID" value="KIK60908.1"/>
    <property type="molecule type" value="Genomic_DNA"/>
</dbReference>
<sequence length="138" mass="15180">MTTVDKSSYSAHWSSRPPYSQLQLPELPEENVDDYIADGLKMLCLSIGFFASTDIMATPISDSRTAEILVLRHPIVLNQNQLGPPKLNEILADTSFGIHTERFDVCYQPPKGEGDPIALAAIIRAVVQIIPVAALRSF</sequence>
<organism evidence="2 3">
    <name type="scientific">Collybiopsis luxurians FD-317 M1</name>
    <dbReference type="NCBI Taxonomy" id="944289"/>
    <lineage>
        <taxon>Eukaryota</taxon>
        <taxon>Fungi</taxon>
        <taxon>Dikarya</taxon>
        <taxon>Basidiomycota</taxon>
        <taxon>Agaricomycotina</taxon>
        <taxon>Agaricomycetes</taxon>
        <taxon>Agaricomycetidae</taxon>
        <taxon>Agaricales</taxon>
        <taxon>Marasmiineae</taxon>
        <taxon>Omphalotaceae</taxon>
        <taxon>Collybiopsis</taxon>
        <taxon>Collybiopsis luxurians</taxon>
    </lineage>
</organism>
<evidence type="ECO:0000313" key="2">
    <source>
        <dbReference type="EMBL" id="KIK60908.1"/>
    </source>
</evidence>